<reference evidence="1 2" key="1">
    <citation type="submission" date="2016-10" db="EMBL/GenBank/DDBJ databases">
        <authorList>
            <person name="de Groot N.N."/>
        </authorList>
    </citation>
    <scope>NUCLEOTIDE SEQUENCE [LARGE SCALE GENOMIC DNA]</scope>
    <source>
        <strain evidence="1 2">KH2T6</strain>
    </source>
</reference>
<sequence length="94" mass="11018">MTFAEKFGTFEEYQKYTATKALEYQKKELEELRKAATFSSDYAVRQNIGHDEVLYRMKRAESAIGYLTELLEADGEIKDPIYLAYWGKLKDKEC</sequence>
<evidence type="ECO:0000313" key="2">
    <source>
        <dbReference type="Proteomes" id="UP000186015"/>
    </source>
</evidence>
<name>A0A1H7MR42_RUMAL</name>
<organism evidence="1 2">
    <name type="scientific">Ruminococcus albus</name>
    <dbReference type="NCBI Taxonomy" id="1264"/>
    <lineage>
        <taxon>Bacteria</taxon>
        <taxon>Bacillati</taxon>
        <taxon>Bacillota</taxon>
        <taxon>Clostridia</taxon>
        <taxon>Eubacteriales</taxon>
        <taxon>Oscillospiraceae</taxon>
        <taxon>Ruminococcus</taxon>
    </lineage>
</organism>
<dbReference type="AlphaFoldDB" id="A0A1H7MR42"/>
<proteinExistence type="predicted"/>
<dbReference type="Proteomes" id="UP000186015">
    <property type="component" value="Unassembled WGS sequence"/>
</dbReference>
<evidence type="ECO:0000313" key="1">
    <source>
        <dbReference type="EMBL" id="SEL13796.1"/>
    </source>
</evidence>
<gene>
    <name evidence="1" type="ORF">SAMN05216469_112113</name>
</gene>
<protein>
    <submittedName>
        <fullName evidence="1">Uncharacterized protein</fullName>
    </submittedName>
</protein>
<accession>A0A1H7MR42</accession>
<dbReference type="EMBL" id="FOAT01000012">
    <property type="protein sequence ID" value="SEL13796.1"/>
    <property type="molecule type" value="Genomic_DNA"/>
</dbReference>
<dbReference type="RefSeq" id="WP_074834390.1">
    <property type="nucleotide sequence ID" value="NZ_FOAT01000012.1"/>
</dbReference>